<dbReference type="InterPro" id="IPR010730">
    <property type="entry name" value="HET"/>
</dbReference>
<gene>
    <name evidence="2" type="ORF">LX32DRAFT_640249</name>
</gene>
<protein>
    <submittedName>
        <fullName evidence="2">HET-domain-containing protein</fullName>
    </submittedName>
</protein>
<dbReference type="PANTHER" id="PTHR10622:SF10">
    <property type="entry name" value="HET DOMAIN-CONTAINING PROTEIN"/>
    <property type="match status" value="1"/>
</dbReference>
<sequence>MRLINAKTLELEDFVDHARVPPYAILSHTWGDGEITLQEWHDGKAGARKSESLFKIQSTCQQALLDGYDYAWIDTNCIDKASSAELSESINSMYNWYRAAGVCYVYMVDLPPHAIHETHSHPDSHFRKSRWFTRGWTLQELIAPVRMNFYAADWSMLGAKRDLVDALHLATGIQKPCLSGDLGPSDFSIAEVMSWASARVTTRLEDQAYCLLGLFGVNMPLLYGEGRKAFLRLQEEIIKVSVDQSIFVYDVEALAMTAPLATDPALFARSRRLDQRLSHLTTPMTTIPPFYSMTNAGLSITLPLIDTLSPSFVLGVLNCHIVSEQPSGPVCLPLSSHVSNYRHQYSRVSLPVSWISLSSASIRSSLPRYEENAAQPENWSSTFIPESSTSIVISQPHRRDYDYLTKRILGPVQRMGARAFFFIVFPHGLSGYRLYAADPPEALEERTSMLAMFGQGNTDDTGRGLLVFKENGSGRQGGNYVGVYLEAALDHEGATRDWSRACQIFPKWQISHGLSAVVASNEQFARGRASWVGDVLVTVRTTVSVESSYLPGTSVVFLAEIIFDMGRYSTPRGQKGSVNDSNLSVHQSFMLRDSDESDEG</sequence>
<evidence type="ECO:0000259" key="1">
    <source>
        <dbReference type="Pfam" id="PF06985"/>
    </source>
</evidence>
<reference evidence="2" key="1">
    <citation type="submission" date="2021-06" db="EMBL/GenBank/DDBJ databases">
        <title>Comparative genomics, transcriptomics and evolutionary studies reveal genomic signatures of adaptation to plant cell wall in hemibiotrophic fungi.</title>
        <authorList>
            <consortium name="DOE Joint Genome Institute"/>
            <person name="Baroncelli R."/>
            <person name="Diaz J.F."/>
            <person name="Benocci T."/>
            <person name="Peng M."/>
            <person name="Battaglia E."/>
            <person name="Haridas S."/>
            <person name="Andreopoulos W."/>
            <person name="Labutti K."/>
            <person name="Pangilinan J."/>
            <person name="Floch G.L."/>
            <person name="Makela M.R."/>
            <person name="Henrissat B."/>
            <person name="Grigoriev I.V."/>
            <person name="Crouch J.A."/>
            <person name="De Vries R.P."/>
            <person name="Sukno S.A."/>
            <person name="Thon M.R."/>
        </authorList>
    </citation>
    <scope>NUCLEOTIDE SEQUENCE</scope>
    <source>
        <strain evidence="2">MAFF235873</strain>
    </source>
</reference>
<dbReference type="Pfam" id="PF06985">
    <property type="entry name" value="HET"/>
    <property type="match status" value="1"/>
</dbReference>
<proteinExistence type="predicted"/>
<accession>A0AAD9HFW2</accession>
<feature type="domain" description="Heterokaryon incompatibility" evidence="1">
    <location>
        <begin position="23"/>
        <end position="107"/>
    </location>
</feature>
<dbReference type="PANTHER" id="PTHR10622">
    <property type="entry name" value="HET DOMAIN-CONTAINING PROTEIN"/>
    <property type="match status" value="1"/>
</dbReference>
<keyword evidence="3" id="KW-1185">Reference proteome</keyword>
<evidence type="ECO:0000313" key="2">
    <source>
        <dbReference type="EMBL" id="KAK2028118.1"/>
    </source>
</evidence>
<name>A0AAD9HFW2_9PEZI</name>
<organism evidence="2 3">
    <name type="scientific">Colletotrichum zoysiae</name>
    <dbReference type="NCBI Taxonomy" id="1216348"/>
    <lineage>
        <taxon>Eukaryota</taxon>
        <taxon>Fungi</taxon>
        <taxon>Dikarya</taxon>
        <taxon>Ascomycota</taxon>
        <taxon>Pezizomycotina</taxon>
        <taxon>Sordariomycetes</taxon>
        <taxon>Hypocreomycetidae</taxon>
        <taxon>Glomerellales</taxon>
        <taxon>Glomerellaceae</taxon>
        <taxon>Colletotrichum</taxon>
        <taxon>Colletotrichum graminicola species complex</taxon>
    </lineage>
</organism>
<dbReference type="Proteomes" id="UP001232148">
    <property type="component" value="Unassembled WGS sequence"/>
</dbReference>
<dbReference type="AlphaFoldDB" id="A0AAD9HFW2"/>
<comment type="caution">
    <text evidence="2">The sequence shown here is derived from an EMBL/GenBank/DDBJ whole genome shotgun (WGS) entry which is preliminary data.</text>
</comment>
<dbReference type="EMBL" id="MU842883">
    <property type="protein sequence ID" value="KAK2028118.1"/>
    <property type="molecule type" value="Genomic_DNA"/>
</dbReference>
<evidence type="ECO:0000313" key="3">
    <source>
        <dbReference type="Proteomes" id="UP001232148"/>
    </source>
</evidence>